<dbReference type="PANTHER" id="PTHR24220">
    <property type="entry name" value="IMPORT ATP-BINDING PROTEIN"/>
    <property type="match status" value="1"/>
</dbReference>
<dbReference type="InterPro" id="IPR003593">
    <property type="entry name" value="AAA+_ATPase"/>
</dbReference>
<dbReference type="PROSITE" id="PS00888">
    <property type="entry name" value="CNMP_BINDING_1"/>
    <property type="match status" value="1"/>
</dbReference>
<evidence type="ECO:0000259" key="4">
    <source>
        <dbReference type="PROSITE" id="PS50042"/>
    </source>
</evidence>
<dbReference type="EC" id="3.6.3.-" evidence="6"/>
<protein>
    <submittedName>
        <fullName evidence="6">Macrolide export ATP-binding/permease protein MacB</fullName>
        <ecNumber evidence="6">3.6.3.-</ecNumber>
    </submittedName>
</protein>
<keyword evidence="6" id="KW-0378">Hydrolase</keyword>
<dbReference type="PROSITE" id="PS00889">
    <property type="entry name" value="CNMP_BINDING_2"/>
    <property type="match status" value="1"/>
</dbReference>
<dbReference type="SUPFAM" id="SSF51206">
    <property type="entry name" value="cAMP-binding domain-like"/>
    <property type="match status" value="1"/>
</dbReference>
<dbReference type="PROSITE" id="PS50042">
    <property type="entry name" value="CNMP_BINDING_3"/>
    <property type="match status" value="1"/>
</dbReference>
<accession>A0A518B4D8</accession>
<dbReference type="Pfam" id="PF00027">
    <property type="entry name" value="cNMP_binding"/>
    <property type="match status" value="1"/>
</dbReference>
<dbReference type="InterPro" id="IPR000595">
    <property type="entry name" value="cNMP-bd_dom"/>
</dbReference>
<proteinExistence type="predicted"/>
<dbReference type="InterPro" id="IPR027417">
    <property type="entry name" value="P-loop_NTPase"/>
</dbReference>
<sequence>MMHDAIAPPPESDEATVIEARGVEHFFGEGETRTQVLFDNCVSIGRGEIVIMTGPSGSGKTTLLTLIGALRQIQSGSLQVLGQELLGMSDTNQMKLRKNIGFIFQQHNLFSSLSALENVRMAIELKPSSPKEMDQRGIEMLERLGMGERVHYHPENLSGGQRQRVAIARALVNRPRLILADEPTAALDAKSGETVMELFRELAEGPTGSTILIVTHDKRLIDRASRIINMVRGRIISNVATEESVHICQTLAHCKPFDHLGESALAQIADRMLCENFEQGSRIIKQGDEGDRFYVIDEGTVDVRVDDELKTELQKGSYFGEISLMESRPRTATIVAKTPVKLYSLSKSDFELALCEHGSLEERIRRVYMERQ</sequence>
<name>A0A518B4D8_9BACT</name>
<dbReference type="OrthoDB" id="9786950at2"/>
<dbReference type="InterPro" id="IPR014710">
    <property type="entry name" value="RmlC-like_jellyroll"/>
</dbReference>
<dbReference type="GO" id="GO:0005524">
    <property type="term" value="F:ATP binding"/>
    <property type="evidence" value="ECO:0007669"/>
    <property type="project" value="UniProtKB-KW"/>
</dbReference>
<dbReference type="InterPro" id="IPR003439">
    <property type="entry name" value="ABC_transporter-like_ATP-bd"/>
</dbReference>
<keyword evidence="7" id="KW-1185">Reference proteome</keyword>
<dbReference type="Gene3D" id="2.60.120.10">
    <property type="entry name" value="Jelly Rolls"/>
    <property type="match status" value="1"/>
</dbReference>
<dbReference type="SUPFAM" id="SSF52540">
    <property type="entry name" value="P-loop containing nucleoside triphosphate hydrolases"/>
    <property type="match status" value="1"/>
</dbReference>
<dbReference type="GO" id="GO:0022857">
    <property type="term" value="F:transmembrane transporter activity"/>
    <property type="evidence" value="ECO:0007669"/>
    <property type="project" value="TreeGrafter"/>
</dbReference>
<keyword evidence="1" id="KW-0813">Transport</keyword>
<gene>
    <name evidence="6" type="primary">macB_2</name>
    <name evidence="6" type="ORF">Pan216_27100</name>
</gene>
<dbReference type="Proteomes" id="UP000317093">
    <property type="component" value="Chromosome"/>
</dbReference>
<dbReference type="GO" id="GO:0005886">
    <property type="term" value="C:plasma membrane"/>
    <property type="evidence" value="ECO:0007669"/>
    <property type="project" value="TreeGrafter"/>
</dbReference>
<feature type="domain" description="Cyclic nucleotide-binding" evidence="4">
    <location>
        <begin position="256"/>
        <end position="371"/>
    </location>
</feature>
<dbReference type="CDD" id="cd00038">
    <property type="entry name" value="CAP_ED"/>
    <property type="match status" value="1"/>
</dbReference>
<dbReference type="Gene3D" id="3.40.50.300">
    <property type="entry name" value="P-loop containing nucleotide triphosphate hydrolases"/>
    <property type="match status" value="1"/>
</dbReference>
<reference evidence="6 7" key="1">
    <citation type="submission" date="2019-02" db="EMBL/GenBank/DDBJ databases">
        <title>Deep-cultivation of Planctomycetes and their phenomic and genomic characterization uncovers novel biology.</title>
        <authorList>
            <person name="Wiegand S."/>
            <person name="Jogler M."/>
            <person name="Boedeker C."/>
            <person name="Pinto D."/>
            <person name="Vollmers J."/>
            <person name="Rivas-Marin E."/>
            <person name="Kohn T."/>
            <person name="Peeters S.H."/>
            <person name="Heuer A."/>
            <person name="Rast P."/>
            <person name="Oberbeckmann S."/>
            <person name="Bunk B."/>
            <person name="Jeske O."/>
            <person name="Meyerdierks A."/>
            <person name="Storesund J.E."/>
            <person name="Kallscheuer N."/>
            <person name="Luecker S."/>
            <person name="Lage O.M."/>
            <person name="Pohl T."/>
            <person name="Merkel B.J."/>
            <person name="Hornburger P."/>
            <person name="Mueller R.-W."/>
            <person name="Bruemmer F."/>
            <person name="Labrenz M."/>
            <person name="Spormann A.M."/>
            <person name="Op den Camp H."/>
            <person name="Overmann J."/>
            <person name="Amann R."/>
            <person name="Jetten M.S.M."/>
            <person name="Mascher T."/>
            <person name="Medema M.H."/>
            <person name="Devos D.P."/>
            <person name="Kaster A.-K."/>
            <person name="Ovreas L."/>
            <person name="Rohde M."/>
            <person name="Galperin M.Y."/>
            <person name="Jogler C."/>
        </authorList>
    </citation>
    <scope>NUCLEOTIDE SEQUENCE [LARGE SCALE GENOMIC DNA]</scope>
    <source>
        <strain evidence="6 7">Pan216</strain>
    </source>
</reference>
<dbReference type="InterPro" id="IPR015854">
    <property type="entry name" value="ABC_transpr_LolD-like"/>
</dbReference>
<keyword evidence="2" id="KW-0547">Nucleotide-binding</keyword>
<dbReference type="PANTHER" id="PTHR24220:SF376">
    <property type="entry name" value="ABC TRANSPORTER"/>
    <property type="match status" value="1"/>
</dbReference>
<dbReference type="PROSITE" id="PS00211">
    <property type="entry name" value="ABC_TRANSPORTER_1"/>
    <property type="match status" value="1"/>
</dbReference>
<dbReference type="NCBIfam" id="TIGR02982">
    <property type="entry name" value="heterocyst_DevA"/>
    <property type="match status" value="1"/>
</dbReference>
<dbReference type="InterPro" id="IPR014324">
    <property type="entry name" value="ABC_heterocyst_DevA"/>
</dbReference>
<dbReference type="CDD" id="cd03255">
    <property type="entry name" value="ABC_MJ0796_LolCDE_FtsE"/>
    <property type="match status" value="1"/>
</dbReference>
<dbReference type="KEGG" id="knv:Pan216_27100"/>
<dbReference type="AlphaFoldDB" id="A0A518B4D8"/>
<evidence type="ECO:0000313" key="6">
    <source>
        <dbReference type="EMBL" id="QDU61845.1"/>
    </source>
</evidence>
<dbReference type="InterPro" id="IPR018490">
    <property type="entry name" value="cNMP-bd_dom_sf"/>
</dbReference>
<dbReference type="InterPro" id="IPR018488">
    <property type="entry name" value="cNMP-bd_CS"/>
</dbReference>
<dbReference type="InterPro" id="IPR017911">
    <property type="entry name" value="MacB-like_ATP-bd"/>
</dbReference>
<dbReference type="GO" id="GO:0016887">
    <property type="term" value="F:ATP hydrolysis activity"/>
    <property type="evidence" value="ECO:0007669"/>
    <property type="project" value="InterPro"/>
</dbReference>
<evidence type="ECO:0000256" key="1">
    <source>
        <dbReference type="ARBA" id="ARBA00022448"/>
    </source>
</evidence>
<evidence type="ECO:0000313" key="7">
    <source>
        <dbReference type="Proteomes" id="UP000317093"/>
    </source>
</evidence>
<dbReference type="PRINTS" id="PR00103">
    <property type="entry name" value="CAMPKINASE"/>
</dbReference>
<dbReference type="SMART" id="SM00382">
    <property type="entry name" value="AAA"/>
    <property type="match status" value="1"/>
</dbReference>
<evidence type="ECO:0000256" key="2">
    <source>
        <dbReference type="ARBA" id="ARBA00022741"/>
    </source>
</evidence>
<dbReference type="EMBL" id="CP036279">
    <property type="protein sequence ID" value="QDU61845.1"/>
    <property type="molecule type" value="Genomic_DNA"/>
</dbReference>
<dbReference type="InterPro" id="IPR017871">
    <property type="entry name" value="ABC_transporter-like_CS"/>
</dbReference>
<feature type="domain" description="ABC transporter" evidence="5">
    <location>
        <begin position="18"/>
        <end position="257"/>
    </location>
</feature>
<organism evidence="6 7">
    <name type="scientific">Kolteria novifilia</name>
    <dbReference type="NCBI Taxonomy" id="2527975"/>
    <lineage>
        <taxon>Bacteria</taxon>
        <taxon>Pseudomonadati</taxon>
        <taxon>Planctomycetota</taxon>
        <taxon>Planctomycetia</taxon>
        <taxon>Kolteriales</taxon>
        <taxon>Kolteriaceae</taxon>
        <taxon>Kolteria</taxon>
    </lineage>
</organism>
<dbReference type="Pfam" id="PF00005">
    <property type="entry name" value="ABC_tran"/>
    <property type="match status" value="1"/>
</dbReference>
<keyword evidence="3 6" id="KW-0067">ATP-binding</keyword>
<evidence type="ECO:0000259" key="5">
    <source>
        <dbReference type="PROSITE" id="PS50893"/>
    </source>
</evidence>
<dbReference type="SMART" id="SM00100">
    <property type="entry name" value="cNMP"/>
    <property type="match status" value="1"/>
</dbReference>
<dbReference type="PROSITE" id="PS50893">
    <property type="entry name" value="ABC_TRANSPORTER_2"/>
    <property type="match status" value="1"/>
</dbReference>
<dbReference type="RefSeq" id="WP_145258387.1">
    <property type="nucleotide sequence ID" value="NZ_CP036279.1"/>
</dbReference>
<evidence type="ECO:0000256" key="3">
    <source>
        <dbReference type="ARBA" id="ARBA00022840"/>
    </source>
</evidence>